<dbReference type="EMBL" id="JAOPLU010000001">
    <property type="protein sequence ID" value="MDM5129507.1"/>
    <property type="molecule type" value="Genomic_DNA"/>
</dbReference>
<evidence type="ECO:0000313" key="2">
    <source>
        <dbReference type="EMBL" id="MDM5129507.1"/>
    </source>
</evidence>
<feature type="chain" id="PRO_5046981319" description="Fibrinogen C-terminal domain-containing protein" evidence="1">
    <location>
        <begin position="18"/>
        <end position="280"/>
    </location>
</feature>
<evidence type="ECO:0008006" key="4">
    <source>
        <dbReference type="Google" id="ProtNLM"/>
    </source>
</evidence>
<keyword evidence="3" id="KW-1185">Reference proteome</keyword>
<protein>
    <recommendedName>
        <fullName evidence="4">Fibrinogen C-terminal domain-containing protein</fullName>
    </recommendedName>
</protein>
<proteinExistence type="predicted"/>
<evidence type="ECO:0000313" key="3">
    <source>
        <dbReference type="Proteomes" id="UP001168109"/>
    </source>
</evidence>
<organism evidence="2 3">
    <name type="scientific">Aeromonas piscicola</name>
    <dbReference type="NCBI Taxonomy" id="600645"/>
    <lineage>
        <taxon>Bacteria</taxon>
        <taxon>Pseudomonadati</taxon>
        <taxon>Pseudomonadota</taxon>
        <taxon>Gammaproteobacteria</taxon>
        <taxon>Aeromonadales</taxon>
        <taxon>Aeromonadaceae</taxon>
        <taxon>Aeromonas</taxon>
    </lineage>
</organism>
<sequence length="280" mass="30859">MKAIYISLLAMAFGVNATVVEYQLEQDGIVDGVITEGGSIDLKINKQQDAFSGYDESYVTRGYFYNNENVIRFDKTTKDTVSYYLGTKSENGQYKGNWYDSNGNGGDFRLLSSDVENEGCSGAIQTGWYNGQYCNMEIDGGGWQLVAVRAGVRQGIGDAVDKITTLSSSQYLNAEEWGMLKSKMKEVLFVQPNTGIWGIMNIAAASSMDLCKPLSDDLSVPVLVHAEDEGCNAVGSDYTLVGHPSAPTYQGNLYAMSEKYILWHNPVKSTYSDQLMVYVR</sequence>
<dbReference type="Proteomes" id="UP001168109">
    <property type="component" value="Unassembled WGS sequence"/>
</dbReference>
<accession>A0ABT7Q6F3</accession>
<gene>
    <name evidence="2" type="ORF">OB962_00620</name>
</gene>
<dbReference type="RefSeq" id="WP_264305308.1">
    <property type="nucleotide sequence ID" value="NZ_JAOPLU010000001.1"/>
</dbReference>
<keyword evidence="1" id="KW-0732">Signal</keyword>
<comment type="caution">
    <text evidence="2">The sequence shown here is derived from an EMBL/GenBank/DDBJ whole genome shotgun (WGS) entry which is preliminary data.</text>
</comment>
<reference evidence="2" key="1">
    <citation type="submission" date="2024-05" db="EMBL/GenBank/DDBJ databases">
        <title>WGS of Aeromonas isolates.</title>
        <authorList>
            <person name="Lee H."/>
        </authorList>
    </citation>
    <scope>NUCLEOTIDE SEQUENCE</scope>
    <source>
        <strain evidence="2">LP308</strain>
    </source>
</reference>
<name>A0ABT7Q6F3_9GAMM</name>
<evidence type="ECO:0000256" key="1">
    <source>
        <dbReference type="SAM" id="SignalP"/>
    </source>
</evidence>
<feature type="signal peptide" evidence="1">
    <location>
        <begin position="1"/>
        <end position="17"/>
    </location>
</feature>